<dbReference type="Gene3D" id="3.20.170.20">
    <property type="entry name" value="Protein of unknown function DUF952"/>
    <property type="match status" value="1"/>
</dbReference>
<sequence length="122" mass="14071">MSRPEKLPQYVYKIVDEAPPEPFPATFPLSELDKTDGFVHLSTSWQIPITSGLFFNDKSQIWVIKIHFKKFEADTKWEVPGTDGCPHLYGNFGADDVESVAKFERKENQTWEEAFKGSTWLE</sequence>
<dbReference type="KEGG" id="tmn:UCRPA7_2573"/>
<organism evidence="1 2">
    <name type="scientific">Phaeoacremonium minimum (strain UCR-PA7)</name>
    <name type="common">Esca disease fungus</name>
    <name type="synonym">Togninia minima</name>
    <dbReference type="NCBI Taxonomy" id="1286976"/>
    <lineage>
        <taxon>Eukaryota</taxon>
        <taxon>Fungi</taxon>
        <taxon>Dikarya</taxon>
        <taxon>Ascomycota</taxon>
        <taxon>Pezizomycotina</taxon>
        <taxon>Sordariomycetes</taxon>
        <taxon>Sordariomycetidae</taxon>
        <taxon>Togniniales</taxon>
        <taxon>Togniniaceae</taxon>
        <taxon>Phaeoacremonium</taxon>
    </lineage>
</organism>
<gene>
    <name evidence="1" type="ORF">UCRPA7_2573</name>
</gene>
<protein>
    <recommendedName>
        <fullName evidence="3">DUF952 domain-containing protein</fullName>
    </recommendedName>
</protein>
<evidence type="ECO:0000313" key="1">
    <source>
        <dbReference type="EMBL" id="EOO01910.1"/>
    </source>
</evidence>
<dbReference type="Pfam" id="PF06108">
    <property type="entry name" value="DUF952"/>
    <property type="match status" value="1"/>
</dbReference>
<dbReference type="EMBL" id="KB932948">
    <property type="protein sequence ID" value="EOO01910.1"/>
    <property type="molecule type" value="Genomic_DNA"/>
</dbReference>
<accession>R8BRJ9</accession>
<dbReference type="Proteomes" id="UP000014074">
    <property type="component" value="Unassembled WGS sequence"/>
</dbReference>
<dbReference type="PANTHER" id="PTHR34129:SF1">
    <property type="entry name" value="DUF952 DOMAIN-CONTAINING PROTEIN"/>
    <property type="match status" value="1"/>
</dbReference>
<dbReference type="RefSeq" id="XP_007913351.1">
    <property type="nucleotide sequence ID" value="XM_007915160.1"/>
</dbReference>
<proteinExistence type="predicted"/>
<evidence type="ECO:0000313" key="2">
    <source>
        <dbReference type="Proteomes" id="UP000014074"/>
    </source>
</evidence>
<dbReference type="AlphaFoldDB" id="R8BRJ9"/>
<dbReference type="OrthoDB" id="3335358at2759"/>
<reference evidence="2" key="1">
    <citation type="journal article" date="2013" name="Genome Announc.">
        <title>Draft genome sequence of the ascomycete Phaeoacremonium aleophilum strain UCR-PA7, a causal agent of the esca disease complex in grapevines.</title>
        <authorList>
            <person name="Blanco-Ulate B."/>
            <person name="Rolshausen P."/>
            <person name="Cantu D."/>
        </authorList>
    </citation>
    <scope>NUCLEOTIDE SEQUENCE [LARGE SCALE GENOMIC DNA]</scope>
    <source>
        <strain evidence="2">UCR-PA7</strain>
    </source>
</reference>
<dbReference type="InterPro" id="IPR009297">
    <property type="entry name" value="DUF952"/>
</dbReference>
<dbReference type="PANTHER" id="PTHR34129">
    <property type="entry name" value="BLR1139 PROTEIN"/>
    <property type="match status" value="1"/>
</dbReference>
<dbReference type="SUPFAM" id="SSF56399">
    <property type="entry name" value="ADP-ribosylation"/>
    <property type="match status" value="1"/>
</dbReference>
<evidence type="ECO:0008006" key="3">
    <source>
        <dbReference type="Google" id="ProtNLM"/>
    </source>
</evidence>
<keyword evidence="2" id="KW-1185">Reference proteome</keyword>
<dbReference type="eggNOG" id="ENOG502SBXH">
    <property type="taxonomic scope" value="Eukaryota"/>
</dbReference>
<name>R8BRJ9_PHAM7</name>
<dbReference type="GeneID" id="19322836"/>
<dbReference type="HOGENOM" id="CLU_129452_2_0_1"/>